<feature type="repeat" description="TPR" evidence="5">
    <location>
        <begin position="934"/>
        <end position="967"/>
    </location>
</feature>
<sequence length="1005" mass="108579">MGFTARPIWLPPPYNRHSHAIVGGGLVTKVTFEVLGPVVVRHPDGRQAELTRKARAVLAALLLHANTPVTRQRLIEALWDDPPASAVSNVQTYISQIRRALPPAARLHTLDSGYLLEVAREDVDLLVFEDQVRLAAAEADPERAARRLDRALRLWRGTPAENTPLTGTMTARFAELEERLAGARFDWADRLLQLGMETEAVGGLRRFTREHPLRERGWLQLMLALSRLGRRGEALETYQRARTVLNDELGIEPGPELRQLQAAVLAGGTPEPAPPAPAQPVALCQLPPDIADFVGRTEEVATLLVALRAPDAPPAVARLRGPVPTAPAITVITGPPGIGKSTLAVRVAHLVRPDFPDGQLYLRMSSGSSGPREPYSLLAELLRGLQPDASDLPATLEGRAALFRSLVADRALLIVLDNAAGADQVSHLLPGTPHSAVLVTSRGPLTTLPGVTTVPLGVPTEDEARALLEGIAGETRVRGEPEAARKILHACGYLPLAIRIAGARLATRPGWPMRTFAARLADNAARLDELAIGGQDVRAGFAMSYDALPDVARRAFRLLGLAGLDSTADWSLAALMGVRQREAEAAAETLALAGLLSAEEVDLCGQPRYRMHDLLQDFAHERAEAEESPAGRRAALARLVEECLRRVRGGMRDYPPPARPPLQEYSSDHRDSSRTWLLAERGTLEAAVALAEPAQAVELAQRLSPFLAAHGFRQEVSDLLEGVAQRAPDTRSAMLTRLVLADIELEYHRCRSPAADPADLLAYFEQSGDGHACAYALLALATRDLMEGWPGEALARAERAIARFEALKDTYGLLNALSTAGGAYLDLGRHEAVATVCRRGLGLATESRYGDHAVRFRRMLGIASFNSGEVEVAIEHYKQSIRSSRALGWGPGERIALRRLGEAYSALGRYELARTAFDRCALLFFQAGDAHGQALTFYALGELSRERGRAEEARRYFHRCLDLVQEPLWRSRATARLAGLSSADVGAAPGAGISAARPSGGGHGA</sequence>
<dbReference type="Gene3D" id="3.40.50.300">
    <property type="entry name" value="P-loop containing nucleotide triphosphate hydrolases"/>
    <property type="match status" value="1"/>
</dbReference>
<evidence type="ECO:0000256" key="3">
    <source>
        <dbReference type="ARBA" id="ARBA00023125"/>
    </source>
</evidence>
<dbReference type="InterPro" id="IPR049945">
    <property type="entry name" value="AAA_22"/>
</dbReference>
<evidence type="ECO:0000256" key="4">
    <source>
        <dbReference type="ARBA" id="ARBA00023163"/>
    </source>
</evidence>
<dbReference type="InterPro" id="IPR003593">
    <property type="entry name" value="AAA+_ATPase"/>
</dbReference>
<dbReference type="SUPFAM" id="SSF52540">
    <property type="entry name" value="P-loop containing nucleoside triphosphate hydrolases"/>
    <property type="match status" value="1"/>
</dbReference>
<dbReference type="Pfam" id="PF03704">
    <property type="entry name" value="BTAD"/>
    <property type="match status" value="1"/>
</dbReference>
<dbReference type="Proteomes" id="UP000295136">
    <property type="component" value="Unassembled WGS sequence"/>
</dbReference>
<dbReference type="SMART" id="SM00862">
    <property type="entry name" value="Trans_reg_C"/>
    <property type="match status" value="1"/>
</dbReference>
<dbReference type="CDD" id="cd15831">
    <property type="entry name" value="BTAD"/>
    <property type="match status" value="1"/>
</dbReference>
<evidence type="ECO:0000256" key="1">
    <source>
        <dbReference type="ARBA" id="ARBA00005820"/>
    </source>
</evidence>
<keyword evidence="2" id="KW-0805">Transcription regulation</keyword>
<dbReference type="Pfam" id="PF13401">
    <property type="entry name" value="AAA_22"/>
    <property type="match status" value="1"/>
</dbReference>
<dbReference type="Gene3D" id="1.25.40.10">
    <property type="entry name" value="Tetratricopeptide repeat domain"/>
    <property type="match status" value="2"/>
</dbReference>
<proteinExistence type="inferred from homology"/>
<dbReference type="SMART" id="SM00028">
    <property type="entry name" value="TPR"/>
    <property type="match status" value="5"/>
</dbReference>
<dbReference type="SUPFAM" id="SSF46894">
    <property type="entry name" value="C-terminal effector domain of the bipartite response regulators"/>
    <property type="match status" value="1"/>
</dbReference>
<evidence type="ECO:0000256" key="2">
    <source>
        <dbReference type="ARBA" id="ARBA00023015"/>
    </source>
</evidence>
<dbReference type="EMBL" id="SMLD01000049">
    <property type="protein sequence ID" value="TDE49933.1"/>
    <property type="molecule type" value="Genomic_DNA"/>
</dbReference>
<dbReference type="InterPro" id="IPR027417">
    <property type="entry name" value="P-loop_NTPase"/>
</dbReference>
<keyword evidence="4" id="KW-0804">Transcription</keyword>
<dbReference type="GO" id="GO:0006355">
    <property type="term" value="P:regulation of DNA-templated transcription"/>
    <property type="evidence" value="ECO:0007669"/>
    <property type="project" value="InterPro"/>
</dbReference>
<comment type="similarity">
    <text evidence="1">Belongs to the AfsR/DnrI/RedD regulatory family.</text>
</comment>
<dbReference type="PROSITE" id="PS51755">
    <property type="entry name" value="OMPR_PHOB"/>
    <property type="match status" value="1"/>
</dbReference>
<evidence type="ECO:0000259" key="7">
    <source>
        <dbReference type="PROSITE" id="PS51755"/>
    </source>
</evidence>
<feature type="DNA-binding region" description="OmpR/PhoB-type" evidence="6">
    <location>
        <begin position="18"/>
        <end position="118"/>
    </location>
</feature>
<dbReference type="PANTHER" id="PTHR35807:SF1">
    <property type="entry name" value="TRANSCRIPTIONAL REGULATOR REDD"/>
    <property type="match status" value="1"/>
</dbReference>
<name>A0A4R5FH04_9ACTN</name>
<dbReference type="PANTHER" id="PTHR35807">
    <property type="entry name" value="TRANSCRIPTIONAL REGULATOR REDD-RELATED"/>
    <property type="match status" value="1"/>
</dbReference>
<dbReference type="InterPro" id="IPR016032">
    <property type="entry name" value="Sig_transdc_resp-reg_C-effctor"/>
</dbReference>
<dbReference type="PRINTS" id="PR00364">
    <property type="entry name" value="DISEASERSIST"/>
</dbReference>
<dbReference type="SMART" id="SM01043">
    <property type="entry name" value="BTAD"/>
    <property type="match status" value="1"/>
</dbReference>
<dbReference type="InterPro" id="IPR005158">
    <property type="entry name" value="BTAD"/>
</dbReference>
<dbReference type="AlphaFoldDB" id="A0A4R5FH04"/>
<organism evidence="8 9">
    <name type="scientific">Nonomuraea mesophila</name>
    <dbReference type="NCBI Taxonomy" id="2530382"/>
    <lineage>
        <taxon>Bacteria</taxon>
        <taxon>Bacillati</taxon>
        <taxon>Actinomycetota</taxon>
        <taxon>Actinomycetes</taxon>
        <taxon>Streptosporangiales</taxon>
        <taxon>Streptosporangiaceae</taxon>
        <taxon>Nonomuraea</taxon>
    </lineage>
</organism>
<dbReference type="SMART" id="SM00382">
    <property type="entry name" value="AAA"/>
    <property type="match status" value="1"/>
</dbReference>
<accession>A0A4R5FH04</accession>
<evidence type="ECO:0000256" key="5">
    <source>
        <dbReference type="PROSITE-ProRule" id="PRU00339"/>
    </source>
</evidence>
<dbReference type="InterPro" id="IPR019734">
    <property type="entry name" value="TPR_rpt"/>
</dbReference>
<evidence type="ECO:0000313" key="9">
    <source>
        <dbReference type="Proteomes" id="UP000295136"/>
    </source>
</evidence>
<dbReference type="InterPro" id="IPR051677">
    <property type="entry name" value="AfsR-DnrI-RedD_regulator"/>
</dbReference>
<dbReference type="GO" id="GO:0003677">
    <property type="term" value="F:DNA binding"/>
    <property type="evidence" value="ECO:0007669"/>
    <property type="project" value="UniProtKB-UniRule"/>
</dbReference>
<feature type="domain" description="OmpR/PhoB-type" evidence="7">
    <location>
        <begin position="18"/>
        <end position="118"/>
    </location>
</feature>
<reference evidence="8 9" key="1">
    <citation type="submission" date="2019-03" db="EMBL/GenBank/DDBJ databases">
        <title>Draft genome sequences of novel Actinobacteria.</title>
        <authorList>
            <person name="Sahin N."/>
            <person name="Ay H."/>
            <person name="Saygin H."/>
        </authorList>
    </citation>
    <scope>NUCLEOTIDE SEQUENCE [LARGE SCALE GENOMIC DNA]</scope>
    <source>
        <strain evidence="8 9">6K102</strain>
    </source>
</reference>
<dbReference type="SUPFAM" id="SSF48452">
    <property type="entry name" value="TPR-like"/>
    <property type="match status" value="2"/>
</dbReference>
<comment type="caution">
    <text evidence="8">The sequence shown here is derived from an EMBL/GenBank/DDBJ whole genome shotgun (WGS) entry which is preliminary data.</text>
</comment>
<keyword evidence="9" id="KW-1185">Reference proteome</keyword>
<dbReference type="Gene3D" id="1.10.10.10">
    <property type="entry name" value="Winged helix-like DNA-binding domain superfamily/Winged helix DNA-binding domain"/>
    <property type="match status" value="1"/>
</dbReference>
<dbReference type="InterPro" id="IPR036388">
    <property type="entry name" value="WH-like_DNA-bd_sf"/>
</dbReference>
<dbReference type="InterPro" id="IPR011990">
    <property type="entry name" value="TPR-like_helical_dom_sf"/>
</dbReference>
<gene>
    <name evidence="8" type="ORF">E1295_20005</name>
</gene>
<evidence type="ECO:0000313" key="8">
    <source>
        <dbReference type="EMBL" id="TDE49933.1"/>
    </source>
</evidence>
<keyword evidence="5" id="KW-0802">TPR repeat</keyword>
<dbReference type="PROSITE" id="PS50005">
    <property type="entry name" value="TPR"/>
    <property type="match status" value="1"/>
</dbReference>
<protein>
    <submittedName>
        <fullName evidence="8">Tetratricopeptide repeat protein</fullName>
    </submittedName>
</protein>
<dbReference type="InterPro" id="IPR001867">
    <property type="entry name" value="OmpR/PhoB-type_DNA-bd"/>
</dbReference>
<dbReference type="GO" id="GO:0043531">
    <property type="term" value="F:ADP binding"/>
    <property type="evidence" value="ECO:0007669"/>
    <property type="project" value="InterPro"/>
</dbReference>
<dbReference type="Pfam" id="PF00486">
    <property type="entry name" value="Trans_reg_C"/>
    <property type="match status" value="1"/>
</dbReference>
<evidence type="ECO:0000256" key="6">
    <source>
        <dbReference type="PROSITE-ProRule" id="PRU01091"/>
    </source>
</evidence>
<keyword evidence="3 6" id="KW-0238">DNA-binding</keyword>
<dbReference type="GO" id="GO:0000160">
    <property type="term" value="P:phosphorelay signal transduction system"/>
    <property type="evidence" value="ECO:0007669"/>
    <property type="project" value="InterPro"/>
</dbReference>
<dbReference type="Pfam" id="PF13424">
    <property type="entry name" value="TPR_12"/>
    <property type="match status" value="1"/>
</dbReference>